<dbReference type="AlphaFoldDB" id="A0A2M6WJX1"/>
<name>A0A2M6WJX1_9BACT</name>
<evidence type="ECO:0000313" key="2">
    <source>
        <dbReference type="EMBL" id="PIT93090.1"/>
    </source>
</evidence>
<sequence length="137" mass="15450">MKYYTYTIIAIGILTGLIVGVTYYNKSSSFSSVTQAVFKKSLTPEETLLLLSKNLEENNITEALKYFSSDIPNWEELLIDAGAEKLRTLGKSLRMAVPDPDSDQENIKGFIYKDSSGEILVYVTLVKENNVWLVRNI</sequence>
<gene>
    <name evidence="2" type="ORF">COU06_01655</name>
</gene>
<protein>
    <submittedName>
        <fullName evidence="2">Uncharacterized protein</fullName>
    </submittedName>
</protein>
<proteinExistence type="predicted"/>
<organism evidence="2 3">
    <name type="scientific">Candidatus Harrisonbacteria bacterium CG10_big_fil_rev_8_21_14_0_10_38_8</name>
    <dbReference type="NCBI Taxonomy" id="1974582"/>
    <lineage>
        <taxon>Bacteria</taxon>
        <taxon>Candidatus Harrisoniibacteriota</taxon>
    </lineage>
</organism>
<dbReference type="EMBL" id="PFAY01000012">
    <property type="protein sequence ID" value="PIT93090.1"/>
    <property type="molecule type" value="Genomic_DNA"/>
</dbReference>
<comment type="caution">
    <text evidence="2">The sequence shown here is derived from an EMBL/GenBank/DDBJ whole genome shotgun (WGS) entry which is preliminary data.</text>
</comment>
<keyword evidence="1" id="KW-0812">Transmembrane</keyword>
<evidence type="ECO:0000256" key="1">
    <source>
        <dbReference type="SAM" id="Phobius"/>
    </source>
</evidence>
<evidence type="ECO:0000313" key="3">
    <source>
        <dbReference type="Proteomes" id="UP000229112"/>
    </source>
</evidence>
<reference evidence="3" key="1">
    <citation type="submission" date="2017-09" db="EMBL/GenBank/DDBJ databases">
        <title>Depth-based differentiation of microbial function through sediment-hosted aquifers and enrichment of novel symbionts in the deep terrestrial subsurface.</title>
        <authorList>
            <person name="Probst A.J."/>
            <person name="Ladd B."/>
            <person name="Jarett J.K."/>
            <person name="Geller-Mcgrath D.E."/>
            <person name="Sieber C.M.K."/>
            <person name="Emerson J.B."/>
            <person name="Anantharaman K."/>
            <person name="Thomas B.C."/>
            <person name="Malmstrom R."/>
            <person name="Stieglmeier M."/>
            <person name="Klingl A."/>
            <person name="Woyke T."/>
            <person name="Ryan C.M."/>
            <person name="Banfield J.F."/>
        </authorList>
    </citation>
    <scope>NUCLEOTIDE SEQUENCE [LARGE SCALE GENOMIC DNA]</scope>
</reference>
<keyword evidence="1" id="KW-1133">Transmembrane helix</keyword>
<accession>A0A2M6WJX1</accession>
<dbReference type="Proteomes" id="UP000229112">
    <property type="component" value="Unassembled WGS sequence"/>
</dbReference>
<keyword evidence="1" id="KW-0472">Membrane</keyword>
<feature type="transmembrane region" description="Helical" evidence="1">
    <location>
        <begin position="6"/>
        <end position="24"/>
    </location>
</feature>